<dbReference type="AlphaFoldDB" id="A0A3D8PED9"/>
<sequence length="64" mass="7424">MLNQMGIFKEVNRAMIAGELDPKWFFRTIRARRGTLLYREVLANHAVARNHPILAERVHRLAGP</sequence>
<dbReference type="EMBL" id="QFCQ01000030">
    <property type="protein sequence ID" value="RDW13575.1"/>
    <property type="molecule type" value="Genomic_DNA"/>
</dbReference>
<reference evidence="1 2" key="1">
    <citation type="submission" date="2018-05" db="EMBL/GenBank/DDBJ databases">
        <title>Whole genome sequencing of Paracoccus thiocyanatus SST.</title>
        <authorList>
            <person name="Ghosh W."/>
            <person name="Rameez M.J."/>
            <person name="Roy C."/>
        </authorList>
    </citation>
    <scope>NUCLEOTIDE SEQUENCE [LARGE SCALE GENOMIC DNA]</scope>
    <source>
        <strain evidence="1 2">SST</strain>
    </source>
</reference>
<dbReference type="Proteomes" id="UP000256679">
    <property type="component" value="Unassembled WGS sequence"/>
</dbReference>
<protein>
    <submittedName>
        <fullName evidence="1">Uncharacterized protein</fullName>
    </submittedName>
</protein>
<name>A0A3D8PED9_9RHOB</name>
<proteinExistence type="predicted"/>
<accession>A0A3D8PED9</accession>
<organism evidence="1 2">
    <name type="scientific">Paracoccus thiocyanatus</name>
    <dbReference type="NCBI Taxonomy" id="34006"/>
    <lineage>
        <taxon>Bacteria</taxon>
        <taxon>Pseudomonadati</taxon>
        <taxon>Pseudomonadota</taxon>
        <taxon>Alphaproteobacteria</taxon>
        <taxon>Rhodobacterales</taxon>
        <taxon>Paracoccaceae</taxon>
        <taxon>Paracoccus</taxon>
    </lineage>
</organism>
<evidence type="ECO:0000313" key="2">
    <source>
        <dbReference type="Proteomes" id="UP000256679"/>
    </source>
</evidence>
<gene>
    <name evidence="1" type="ORF">DIE28_07465</name>
</gene>
<comment type="caution">
    <text evidence="1">The sequence shown here is derived from an EMBL/GenBank/DDBJ whole genome shotgun (WGS) entry which is preliminary data.</text>
</comment>
<evidence type="ECO:0000313" key="1">
    <source>
        <dbReference type="EMBL" id="RDW13575.1"/>
    </source>
</evidence>
<keyword evidence="2" id="KW-1185">Reference proteome</keyword>